<organism evidence="2">
    <name type="scientific">Zooxanthella nutricula</name>
    <dbReference type="NCBI Taxonomy" id="1333877"/>
    <lineage>
        <taxon>Eukaryota</taxon>
        <taxon>Sar</taxon>
        <taxon>Alveolata</taxon>
        <taxon>Dinophyceae</taxon>
        <taxon>Peridiniales</taxon>
        <taxon>Peridiniales incertae sedis</taxon>
        <taxon>Zooxanthella</taxon>
    </lineage>
</organism>
<sequence length="109" mass="11985">MSRGFAASKTRIPGHDGPVHGTRARDMPRVRADFDARLSAVETLDSVGAEVWSVQPASRRPRQGRKCVVLSQDLPDETATPAREFLFDAVAFAGVAVVSYMLLERFQIL</sequence>
<protein>
    <submittedName>
        <fullName evidence="2">Uncharacterized protein</fullName>
    </submittedName>
</protein>
<proteinExistence type="predicted"/>
<feature type="compositionally biased region" description="Basic and acidic residues" evidence="1">
    <location>
        <begin position="13"/>
        <end position="27"/>
    </location>
</feature>
<name>A0A7S2PKW3_9DINO</name>
<evidence type="ECO:0000313" key="2">
    <source>
        <dbReference type="EMBL" id="CAD9605546.1"/>
    </source>
</evidence>
<reference evidence="2" key="1">
    <citation type="submission" date="2021-01" db="EMBL/GenBank/DDBJ databases">
        <authorList>
            <person name="Corre E."/>
            <person name="Pelletier E."/>
            <person name="Niang G."/>
            <person name="Scheremetjew M."/>
            <person name="Finn R."/>
            <person name="Kale V."/>
            <person name="Holt S."/>
            <person name="Cochrane G."/>
            <person name="Meng A."/>
            <person name="Brown T."/>
            <person name="Cohen L."/>
        </authorList>
    </citation>
    <scope>NUCLEOTIDE SEQUENCE</scope>
    <source>
        <strain evidence="2">RCC3387</strain>
    </source>
</reference>
<accession>A0A7S2PKW3</accession>
<evidence type="ECO:0000256" key="1">
    <source>
        <dbReference type="SAM" id="MobiDB-lite"/>
    </source>
</evidence>
<dbReference type="AlphaFoldDB" id="A0A7S2PKW3"/>
<feature type="region of interest" description="Disordered" evidence="1">
    <location>
        <begin position="1"/>
        <end position="27"/>
    </location>
</feature>
<dbReference type="EMBL" id="HBGW01061886">
    <property type="protein sequence ID" value="CAD9605546.1"/>
    <property type="molecule type" value="Transcribed_RNA"/>
</dbReference>
<gene>
    <name evidence="2" type="ORF">BRAN1462_LOCUS39444</name>
</gene>